<dbReference type="VEuPathDB" id="VectorBase:GBRI016127"/>
<proteinExistence type="predicted"/>
<evidence type="ECO:0000313" key="4">
    <source>
        <dbReference type="Proteomes" id="UP000091820"/>
    </source>
</evidence>
<evidence type="ECO:0000256" key="1">
    <source>
        <dbReference type="SAM" id="Phobius"/>
    </source>
</evidence>
<name>A0A1A9WE23_9MUSC</name>
<organism evidence="3 4">
    <name type="scientific">Glossina brevipalpis</name>
    <dbReference type="NCBI Taxonomy" id="37001"/>
    <lineage>
        <taxon>Eukaryota</taxon>
        <taxon>Metazoa</taxon>
        <taxon>Ecdysozoa</taxon>
        <taxon>Arthropoda</taxon>
        <taxon>Hexapoda</taxon>
        <taxon>Insecta</taxon>
        <taxon>Pterygota</taxon>
        <taxon>Neoptera</taxon>
        <taxon>Endopterygota</taxon>
        <taxon>Diptera</taxon>
        <taxon>Brachycera</taxon>
        <taxon>Muscomorpha</taxon>
        <taxon>Hippoboscoidea</taxon>
        <taxon>Glossinidae</taxon>
        <taxon>Glossina</taxon>
    </lineage>
</organism>
<feature type="transmembrane region" description="Helical" evidence="1">
    <location>
        <begin position="177"/>
        <end position="197"/>
    </location>
</feature>
<dbReference type="Proteomes" id="UP000091820">
    <property type="component" value="Unassembled WGS sequence"/>
</dbReference>
<evidence type="ECO:0000313" key="3">
    <source>
        <dbReference type="EnsemblMetazoa" id="GBRI016127-PA"/>
    </source>
</evidence>
<feature type="transmembrane region" description="Helical" evidence="1">
    <location>
        <begin position="55"/>
        <end position="81"/>
    </location>
</feature>
<feature type="domain" description="Chitin synthase chs-1/2 N-terminal putative transporter" evidence="2">
    <location>
        <begin position="120"/>
        <end position="271"/>
    </location>
</feature>
<dbReference type="AlphaFoldDB" id="A0A1A9WE23"/>
<reference evidence="3" key="2">
    <citation type="submission" date="2020-05" db="UniProtKB">
        <authorList>
            <consortium name="EnsemblMetazoa"/>
        </authorList>
    </citation>
    <scope>IDENTIFICATION</scope>
    <source>
        <strain evidence="3">IAEA</strain>
    </source>
</reference>
<keyword evidence="1" id="KW-0812">Transmembrane</keyword>
<keyword evidence="1" id="KW-0472">Membrane</keyword>
<reference evidence="4" key="1">
    <citation type="submission" date="2014-03" db="EMBL/GenBank/DDBJ databases">
        <authorList>
            <person name="Aksoy S."/>
            <person name="Warren W."/>
            <person name="Wilson R.K."/>
        </authorList>
    </citation>
    <scope>NUCLEOTIDE SEQUENCE [LARGE SCALE GENOMIC DNA]</scope>
    <source>
        <strain evidence="4">IAEA</strain>
    </source>
</reference>
<dbReference type="InterPro" id="IPR055120">
    <property type="entry name" value="Chs-1/2_IV_N"/>
</dbReference>
<sequence>MDVDDYLNDEIFNKNRKNKERPPLWDSFQDPPSKRATGSAANWSKLGVLLKLFKLFTYLFVFVIILSTAAISKVSFIFMVAQIGLKDNIKYCQIIEAFAFFRSLRICIFKDVKSPTWLEVVLVISFELLHVIGLAVLVFYVFPRIDSIKATFLCNSVCFIPAVLNILIGTRIRTKSIVAYLISLLAVIAQASAFVVWPIINESMAMQILVVPLMLISFRWWENYINSYSSIANLIKLVRRTKSRYHTYLYLSPVKILVFTLTAFALAGQSMEEYFTMFTQAWKPHDIVVKKVK</sequence>
<feature type="transmembrane region" description="Helical" evidence="1">
    <location>
        <begin position="203"/>
        <end position="221"/>
    </location>
</feature>
<evidence type="ECO:0000259" key="2">
    <source>
        <dbReference type="Pfam" id="PF23000"/>
    </source>
</evidence>
<dbReference type="EnsemblMetazoa" id="GBRI016127-RA">
    <property type="protein sequence ID" value="GBRI016127-PA"/>
    <property type="gene ID" value="GBRI016127"/>
</dbReference>
<protein>
    <recommendedName>
        <fullName evidence="2">Chitin synthase chs-1/2 N-terminal putative transporter domain-containing protein</fullName>
    </recommendedName>
</protein>
<keyword evidence="1" id="KW-1133">Transmembrane helix</keyword>
<feature type="transmembrane region" description="Helical" evidence="1">
    <location>
        <begin position="120"/>
        <end position="142"/>
    </location>
</feature>
<keyword evidence="4" id="KW-1185">Reference proteome</keyword>
<accession>A0A1A9WE23</accession>
<dbReference type="Pfam" id="PF23000">
    <property type="entry name" value="ChitinSynthase_IV_N"/>
    <property type="match status" value="1"/>
</dbReference>
<feature type="transmembrane region" description="Helical" evidence="1">
    <location>
        <begin position="248"/>
        <end position="267"/>
    </location>
</feature>
<dbReference type="STRING" id="37001.A0A1A9WE23"/>
<feature type="transmembrane region" description="Helical" evidence="1">
    <location>
        <begin position="148"/>
        <end position="168"/>
    </location>
</feature>